<organism evidence="1 2">
    <name type="scientific">Rhizopus stolonifer</name>
    <name type="common">Rhizopus nigricans</name>
    <dbReference type="NCBI Taxonomy" id="4846"/>
    <lineage>
        <taxon>Eukaryota</taxon>
        <taxon>Fungi</taxon>
        <taxon>Fungi incertae sedis</taxon>
        <taxon>Mucoromycota</taxon>
        <taxon>Mucoromycotina</taxon>
        <taxon>Mucoromycetes</taxon>
        <taxon>Mucorales</taxon>
        <taxon>Mucorineae</taxon>
        <taxon>Rhizopodaceae</taxon>
        <taxon>Rhizopus</taxon>
    </lineage>
</organism>
<protein>
    <submittedName>
        <fullName evidence="1">Uncharacterized protein</fullName>
    </submittedName>
</protein>
<proteinExistence type="predicted"/>
<dbReference type="EMBL" id="PJQM01006050">
    <property type="protein sequence ID" value="RCH80345.1"/>
    <property type="molecule type" value="Genomic_DNA"/>
</dbReference>
<evidence type="ECO:0000313" key="2">
    <source>
        <dbReference type="Proteomes" id="UP000253551"/>
    </source>
</evidence>
<sequence>MSKSYQLDVESDNPRPLESYRYLIETFYIKSVIARFSCKIALALPNEFSGEPTKAPDIIKKHFKIPKDAPLVESVESSLQKILDEFKEFNQQNCHNWSPLQIYTLDLSYLFYRICITFVHSNTLSQNDHRHTFILYDLHSLKPLDLTNVKNILDINKVLPESFEVIDKSLVYLRNFDVHSEQSDFLSRGIVISSIDAAAQVLMYSYQVAPTDKVRHYLELAETILTMPVIWFKWETAEIIKNAITEFLTMHPPLTLNDNALLSLNSFSPMSSSATSSDFNDTPWFTNEGNWVQDLNSIFTFHDLNVPMQLFQSEEQTSLSEQDLSAILTDLL</sequence>
<accession>A0A367IRN8</accession>
<dbReference type="STRING" id="4846.A0A367IRN8"/>
<dbReference type="AlphaFoldDB" id="A0A367IRN8"/>
<name>A0A367IRN8_RHIST</name>
<evidence type="ECO:0000313" key="1">
    <source>
        <dbReference type="EMBL" id="RCH80345.1"/>
    </source>
</evidence>
<dbReference type="Proteomes" id="UP000253551">
    <property type="component" value="Unassembled WGS sequence"/>
</dbReference>
<gene>
    <name evidence="1" type="ORF">CU098_002780</name>
</gene>
<keyword evidence="2" id="KW-1185">Reference proteome</keyword>
<reference evidence="1 2" key="1">
    <citation type="journal article" date="2018" name="G3 (Bethesda)">
        <title>Phylogenetic and Phylogenomic Definition of Rhizopus Species.</title>
        <authorList>
            <person name="Gryganskyi A.P."/>
            <person name="Golan J."/>
            <person name="Dolatabadi S."/>
            <person name="Mondo S."/>
            <person name="Robb S."/>
            <person name="Idnurm A."/>
            <person name="Muszewska A."/>
            <person name="Steczkiewicz K."/>
            <person name="Masonjones S."/>
            <person name="Liao H.L."/>
            <person name="Gajdeczka M.T."/>
            <person name="Anike F."/>
            <person name="Vuek A."/>
            <person name="Anishchenko I.M."/>
            <person name="Voigt K."/>
            <person name="de Hoog G.S."/>
            <person name="Smith M.E."/>
            <person name="Heitman J."/>
            <person name="Vilgalys R."/>
            <person name="Stajich J.E."/>
        </authorList>
    </citation>
    <scope>NUCLEOTIDE SEQUENCE [LARGE SCALE GENOMIC DNA]</scope>
    <source>
        <strain evidence="1 2">LSU 92-RS-03</strain>
    </source>
</reference>
<comment type="caution">
    <text evidence="1">The sequence shown here is derived from an EMBL/GenBank/DDBJ whole genome shotgun (WGS) entry which is preliminary data.</text>
</comment>
<dbReference type="OrthoDB" id="39175at2759"/>